<dbReference type="Proteomes" id="UP000078540">
    <property type="component" value="Unassembled WGS sequence"/>
</dbReference>
<protein>
    <submittedName>
        <fullName evidence="1">Uncharacterized protein</fullName>
    </submittedName>
</protein>
<proteinExistence type="predicted"/>
<gene>
    <name evidence="1" type="ORF">ALC53_04255</name>
</gene>
<accession>A0A151I4M3</accession>
<dbReference type="AlphaFoldDB" id="A0A151I4M3"/>
<dbReference type="Gene3D" id="3.30.230.10">
    <property type="match status" value="1"/>
</dbReference>
<keyword evidence="2" id="KW-1185">Reference proteome</keyword>
<dbReference type="InterPro" id="IPR014721">
    <property type="entry name" value="Ribsml_uS5_D2-typ_fold_subgr"/>
</dbReference>
<reference evidence="1 2" key="1">
    <citation type="submission" date="2015-09" db="EMBL/GenBank/DDBJ databases">
        <title>Atta colombica WGS genome.</title>
        <authorList>
            <person name="Nygaard S."/>
            <person name="Hu H."/>
            <person name="Boomsma J."/>
            <person name="Zhang G."/>
        </authorList>
    </citation>
    <scope>NUCLEOTIDE SEQUENCE [LARGE SCALE GENOMIC DNA]</scope>
    <source>
        <strain evidence="1">Treedump-2</strain>
        <tissue evidence="1">Whole body</tissue>
    </source>
</reference>
<evidence type="ECO:0000313" key="1">
    <source>
        <dbReference type="EMBL" id="KYM86062.1"/>
    </source>
</evidence>
<evidence type="ECO:0000313" key="2">
    <source>
        <dbReference type="Proteomes" id="UP000078540"/>
    </source>
</evidence>
<dbReference type="EMBL" id="KQ976445">
    <property type="protein sequence ID" value="KYM86062.1"/>
    <property type="molecule type" value="Genomic_DNA"/>
</dbReference>
<dbReference type="STRING" id="520822.A0A151I4M3"/>
<organism evidence="1 2">
    <name type="scientific">Atta colombica</name>
    <dbReference type="NCBI Taxonomy" id="520822"/>
    <lineage>
        <taxon>Eukaryota</taxon>
        <taxon>Metazoa</taxon>
        <taxon>Ecdysozoa</taxon>
        <taxon>Arthropoda</taxon>
        <taxon>Hexapoda</taxon>
        <taxon>Insecta</taxon>
        <taxon>Pterygota</taxon>
        <taxon>Neoptera</taxon>
        <taxon>Endopterygota</taxon>
        <taxon>Hymenoptera</taxon>
        <taxon>Apocrita</taxon>
        <taxon>Aculeata</taxon>
        <taxon>Formicoidea</taxon>
        <taxon>Formicidae</taxon>
        <taxon>Myrmicinae</taxon>
        <taxon>Atta</taxon>
    </lineage>
</organism>
<sequence length="321" mass="37090">MEWPIGKGLGSSASFAVCLAVCFWHWSLLQKETDLYEFGKILDGGVINTLKSFSNLPGMKILLIFSNVSQKTKIELLSKKSIKFEFNIQVNQGLLKTLGMSHPNSDIICAIDQNFLFDEKITSEDDFILLLDNTDENIQGLTFSSFPIEVVRRQFIEKIKFSSVRLHMKILLRIFLLHFCNKNYDHIPNRSELFKRVKKLYYVKLYLLKGKVRYRFNSNDLVHITEYGYVCEEIIYNSSNAINIIISAYSIIKVFKEETLMSNIFSDVLSLKILFILINMNQGLLKALDTLHPIQNLIKIFESRNFSAKIANLNCSEIRVE</sequence>
<name>A0A151I4M3_9HYME</name>